<reference evidence="3" key="1">
    <citation type="journal article" date="2023" name="Plant J.">
        <title>Genome sequences and population genomics provide insights into the demographic history, inbreeding, and mutation load of two 'living fossil' tree species of Dipteronia.</title>
        <authorList>
            <person name="Feng Y."/>
            <person name="Comes H.P."/>
            <person name="Chen J."/>
            <person name="Zhu S."/>
            <person name="Lu R."/>
            <person name="Zhang X."/>
            <person name="Li P."/>
            <person name="Qiu J."/>
            <person name="Olsen K.M."/>
            <person name="Qiu Y."/>
        </authorList>
    </citation>
    <scope>NUCLEOTIDE SEQUENCE</scope>
    <source>
        <strain evidence="3">KIB01</strain>
    </source>
</reference>
<keyword evidence="1" id="KW-1133">Transmembrane helix</keyword>
<accession>A0AAD9TRV8</accession>
<dbReference type="AlphaFoldDB" id="A0AAD9TRV8"/>
<evidence type="ECO:0000259" key="2">
    <source>
        <dbReference type="Pfam" id="PF00078"/>
    </source>
</evidence>
<evidence type="ECO:0000256" key="1">
    <source>
        <dbReference type="SAM" id="Phobius"/>
    </source>
</evidence>
<keyword evidence="1" id="KW-0812">Transmembrane</keyword>
<dbReference type="Pfam" id="PF03140">
    <property type="entry name" value="DUF247"/>
    <property type="match status" value="1"/>
</dbReference>
<evidence type="ECO:0000313" key="3">
    <source>
        <dbReference type="EMBL" id="KAK2640624.1"/>
    </source>
</evidence>
<keyword evidence="4" id="KW-1185">Reference proteome</keyword>
<evidence type="ECO:0000313" key="4">
    <source>
        <dbReference type="Proteomes" id="UP001280121"/>
    </source>
</evidence>
<protein>
    <recommendedName>
        <fullName evidence="2">Reverse transcriptase domain-containing protein</fullName>
    </recommendedName>
</protein>
<feature type="domain" description="Reverse transcriptase" evidence="2">
    <location>
        <begin position="327"/>
        <end position="421"/>
    </location>
</feature>
<dbReference type="EMBL" id="JANJYI010000008">
    <property type="protein sequence ID" value="KAK2640624.1"/>
    <property type="molecule type" value="Genomic_DNA"/>
</dbReference>
<comment type="caution">
    <text evidence="3">The sequence shown here is derived from an EMBL/GenBank/DDBJ whole genome shotgun (WGS) entry which is preliminary data.</text>
</comment>
<dbReference type="Pfam" id="PF00078">
    <property type="entry name" value="RVT_1"/>
    <property type="match status" value="1"/>
</dbReference>
<keyword evidence="1" id="KW-0472">Membrane</keyword>
<gene>
    <name evidence="3" type="ORF">Ddye_028419</name>
</gene>
<dbReference type="PANTHER" id="PTHR31170:SF25">
    <property type="entry name" value="BNAA09G04570D PROTEIN"/>
    <property type="match status" value="1"/>
</dbReference>
<sequence>MFEALHCRTNHVNDYAVFLGLLVSSPKDAELLIQNEILKKTESVVGSTFCQEMGKQARVWYNSFYYRGLARDLEAYCKSPWHKWNAILKQNYFNNPWASISVIAAVLLLLLTITQTWTETKEALDDSGLEDMGFIGSSFTLSNKRGRGLDTRLDEALDSKERYWTQRAKLDWLKNGDWNSRFFHSKATARKARKSRNRIKGMFDDKGVWKGSNEEIKRTTDHYFSNIFNLSRPTQQSISKAFEGIQPRLDNNISRWLDSMFTEEEVRKAMFDKNPIKAPRSDGLYTIFYQRYWNMVGKYVTNVCLSVLNNGASVEKMNNTIISLIPKVPNLIRISEYEPISICSVIYKAIAKAVTNRLKHALCGIISETRCAFVPGCLIFDNTIVGFKCIHILKRRKRKWGSMAIKLDMVKAYDRVECHFLEGDDAENLILEEMG</sequence>
<dbReference type="InterPro" id="IPR000477">
    <property type="entry name" value="RT_dom"/>
</dbReference>
<organism evidence="3 4">
    <name type="scientific">Dipteronia dyeriana</name>
    <dbReference type="NCBI Taxonomy" id="168575"/>
    <lineage>
        <taxon>Eukaryota</taxon>
        <taxon>Viridiplantae</taxon>
        <taxon>Streptophyta</taxon>
        <taxon>Embryophyta</taxon>
        <taxon>Tracheophyta</taxon>
        <taxon>Spermatophyta</taxon>
        <taxon>Magnoliopsida</taxon>
        <taxon>eudicotyledons</taxon>
        <taxon>Gunneridae</taxon>
        <taxon>Pentapetalae</taxon>
        <taxon>rosids</taxon>
        <taxon>malvids</taxon>
        <taxon>Sapindales</taxon>
        <taxon>Sapindaceae</taxon>
        <taxon>Hippocastanoideae</taxon>
        <taxon>Acereae</taxon>
        <taxon>Dipteronia</taxon>
    </lineage>
</organism>
<dbReference type="InterPro" id="IPR004158">
    <property type="entry name" value="DUF247_pln"/>
</dbReference>
<proteinExistence type="predicted"/>
<feature type="transmembrane region" description="Helical" evidence="1">
    <location>
        <begin position="97"/>
        <end position="117"/>
    </location>
</feature>
<name>A0AAD9TRV8_9ROSI</name>
<dbReference type="Proteomes" id="UP001280121">
    <property type="component" value="Unassembled WGS sequence"/>
</dbReference>
<dbReference type="PANTHER" id="PTHR31170">
    <property type="entry name" value="BNAC04G53230D PROTEIN"/>
    <property type="match status" value="1"/>
</dbReference>